<evidence type="ECO:0000256" key="4">
    <source>
        <dbReference type="ARBA" id="ARBA00022679"/>
    </source>
</evidence>
<sequence>MNPTPTHKNKSSWKKGKMMFSIVEKMVRPVLKGISPYRPGKPIAVLLKEKGLDRVVKLASNENPLGPSPLALKAITNILPQINRYPEGTGEELRQKLAALYRIKPTEVILGSGSSEVLALALLTFLYPGEEVLLPEPTFSIYEILVLMSGGTPVKVPLKEGFAYDLKAMEQKTSEKTKAIILGSPNNPTGTLIKKEALKNFLSAIPDRVIIILDEAYAEYVEDRDFESGISFFSGRPLLVARTFSKLYGLAALRIGYGIADDSIVNEMNKIRPPFNTTLPAQVAATAALDDRKYVDKSLENNRTGKHLLYQKLSEMKISYIPTEANFILIDFQKNAPEICKRLEEKGVIVRPVDNPKLYP</sequence>
<gene>
    <name evidence="7" type="primary">hisC</name>
    <name evidence="7" type="ORF">COX46_03760</name>
</gene>
<comment type="subunit">
    <text evidence="2">Homodimer.</text>
</comment>
<keyword evidence="3" id="KW-0032">Aminotransferase</keyword>
<dbReference type="PANTHER" id="PTHR43643">
    <property type="entry name" value="HISTIDINOL-PHOSPHATE AMINOTRANSFERASE 2"/>
    <property type="match status" value="1"/>
</dbReference>
<dbReference type="InterPro" id="IPR004839">
    <property type="entry name" value="Aminotransferase_I/II_large"/>
</dbReference>
<dbReference type="NCBIfam" id="TIGR01141">
    <property type="entry name" value="hisC"/>
    <property type="match status" value="1"/>
</dbReference>
<evidence type="ECO:0000256" key="3">
    <source>
        <dbReference type="ARBA" id="ARBA00022576"/>
    </source>
</evidence>
<dbReference type="PANTHER" id="PTHR43643:SF3">
    <property type="entry name" value="HISTIDINOL-PHOSPHATE AMINOTRANSFERASE"/>
    <property type="match status" value="1"/>
</dbReference>
<keyword evidence="5" id="KW-0663">Pyridoxal phosphate</keyword>
<evidence type="ECO:0000313" key="8">
    <source>
        <dbReference type="Proteomes" id="UP000230392"/>
    </source>
</evidence>
<dbReference type="Pfam" id="PF00155">
    <property type="entry name" value="Aminotran_1_2"/>
    <property type="match status" value="1"/>
</dbReference>
<dbReference type="GO" id="GO:0000105">
    <property type="term" value="P:L-histidine biosynthetic process"/>
    <property type="evidence" value="ECO:0007669"/>
    <property type="project" value="InterPro"/>
</dbReference>
<dbReference type="GO" id="GO:0004400">
    <property type="term" value="F:histidinol-phosphate transaminase activity"/>
    <property type="evidence" value="ECO:0007669"/>
    <property type="project" value="InterPro"/>
</dbReference>
<comment type="caution">
    <text evidence="7">The sequence shown here is derived from an EMBL/GenBank/DDBJ whole genome shotgun (WGS) entry which is preliminary data.</text>
</comment>
<proteinExistence type="inferred from homology"/>
<dbReference type="Gene3D" id="3.40.640.10">
    <property type="entry name" value="Type I PLP-dependent aspartate aminotransferase-like (Major domain)"/>
    <property type="match status" value="1"/>
</dbReference>
<dbReference type="InterPro" id="IPR015424">
    <property type="entry name" value="PyrdxlP-dep_Trfase"/>
</dbReference>
<evidence type="ECO:0000256" key="2">
    <source>
        <dbReference type="ARBA" id="ARBA00011738"/>
    </source>
</evidence>
<dbReference type="Proteomes" id="UP000230392">
    <property type="component" value="Unassembled WGS sequence"/>
</dbReference>
<dbReference type="AlphaFoldDB" id="A0A2G9YAF2"/>
<feature type="domain" description="Aminotransferase class I/classII large" evidence="6">
    <location>
        <begin position="55"/>
        <end position="356"/>
    </location>
</feature>
<evidence type="ECO:0000313" key="7">
    <source>
        <dbReference type="EMBL" id="PIP16197.1"/>
    </source>
</evidence>
<dbReference type="InterPro" id="IPR015422">
    <property type="entry name" value="PyrdxlP-dep_Trfase_small"/>
</dbReference>
<dbReference type="EMBL" id="PCRF01000182">
    <property type="protein sequence ID" value="PIP16197.1"/>
    <property type="molecule type" value="Genomic_DNA"/>
</dbReference>
<comment type="cofactor">
    <cofactor evidence="1">
        <name>pyridoxal 5'-phosphate</name>
        <dbReference type="ChEBI" id="CHEBI:597326"/>
    </cofactor>
</comment>
<dbReference type="GO" id="GO:0030170">
    <property type="term" value="F:pyridoxal phosphate binding"/>
    <property type="evidence" value="ECO:0007669"/>
    <property type="project" value="InterPro"/>
</dbReference>
<evidence type="ECO:0000256" key="1">
    <source>
        <dbReference type="ARBA" id="ARBA00001933"/>
    </source>
</evidence>
<dbReference type="InterPro" id="IPR005861">
    <property type="entry name" value="HisP_aminotrans"/>
</dbReference>
<dbReference type="InterPro" id="IPR015421">
    <property type="entry name" value="PyrdxlP-dep_Trfase_major"/>
</dbReference>
<reference evidence="7 8" key="1">
    <citation type="submission" date="2017-09" db="EMBL/GenBank/DDBJ databases">
        <title>Depth-based differentiation of microbial function through sediment-hosted aquifers and enrichment of novel symbionts in the deep terrestrial subsurface.</title>
        <authorList>
            <person name="Probst A.J."/>
            <person name="Ladd B."/>
            <person name="Jarett J.K."/>
            <person name="Geller-Mcgrath D.E."/>
            <person name="Sieber C.M."/>
            <person name="Emerson J.B."/>
            <person name="Anantharaman K."/>
            <person name="Thomas B.C."/>
            <person name="Malmstrom R."/>
            <person name="Stieglmeier M."/>
            <person name="Klingl A."/>
            <person name="Woyke T."/>
            <person name="Ryan C.M."/>
            <person name="Banfield J.F."/>
        </authorList>
    </citation>
    <scope>NUCLEOTIDE SEQUENCE [LARGE SCALE GENOMIC DNA]</scope>
    <source>
        <strain evidence="7">CG23_combo_of_CG06-09_8_20_14_all_48_7</strain>
    </source>
</reference>
<dbReference type="SUPFAM" id="SSF53383">
    <property type="entry name" value="PLP-dependent transferases"/>
    <property type="match status" value="1"/>
</dbReference>
<name>A0A2G9YAF2_9BACT</name>
<evidence type="ECO:0000256" key="5">
    <source>
        <dbReference type="ARBA" id="ARBA00022898"/>
    </source>
</evidence>
<feature type="non-terminal residue" evidence="7">
    <location>
        <position position="360"/>
    </location>
</feature>
<keyword evidence="4" id="KW-0808">Transferase</keyword>
<dbReference type="Gene3D" id="3.90.1150.10">
    <property type="entry name" value="Aspartate Aminotransferase, domain 1"/>
    <property type="match status" value="1"/>
</dbReference>
<evidence type="ECO:0000259" key="6">
    <source>
        <dbReference type="Pfam" id="PF00155"/>
    </source>
</evidence>
<accession>A0A2G9YAF2</accession>
<protein>
    <submittedName>
        <fullName evidence="7">Histidinol-phosphate transaminase</fullName>
    </submittedName>
</protein>
<dbReference type="InterPro" id="IPR050106">
    <property type="entry name" value="HistidinolP_aminotransfase"/>
</dbReference>
<dbReference type="CDD" id="cd00609">
    <property type="entry name" value="AAT_like"/>
    <property type="match status" value="1"/>
</dbReference>
<dbReference type="HAMAP" id="MF_01023">
    <property type="entry name" value="HisC_aminotrans_2"/>
    <property type="match status" value="1"/>
</dbReference>
<organism evidence="7 8">
    <name type="scientific">bacterium (Candidatus Ratteibacteria) CG23_combo_of_CG06-09_8_20_14_all_48_7</name>
    <dbReference type="NCBI Taxonomy" id="2014292"/>
    <lineage>
        <taxon>Bacteria</taxon>
        <taxon>Candidatus Ratteibacteria</taxon>
    </lineage>
</organism>